<reference evidence="10" key="1">
    <citation type="submission" date="2018-06" db="EMBL/GenBank/DDBJ databases">
        <authorList>
            <person name="Zhirakovskaya E."/>
        </authorList>
    </citation>
    <scope>NUCLEOTIDE SEQUENCE</scope>
</reference>
<dbReference type="PANTHER" id="PTHR30487">
    <property type="entry name" value="TYPE 4 PREPILIN-LIKE PROTEINS LEADER PEPTIDE-PROCESSING ENZYME"/>
    <property type="match status" value="1"/>
</dbReference>
<name>A0A3B1C3N2_9ZZZZ</name>
<dbReference type="InterPro" id="IPR010627">
    <property type="entry name" value="Prepilin_pept_A24_N"/>
</dbReference>
<evidence type="ECO:0000256" key="7">
    <source>
        <dbReference type="SAM" id="Phobius"/>
    </source>
</evidence>
<feature type="transmembrane region" description="Helical" evidence="7">
    <location>
        <begin position="188"/>
        <end position="217"/>
    </location>
</feature>
<feature type="domain" description="Prepilin peptidase A24 N-terminal" evidence="9">
    <location>
        <begin position="14"/>
        <end position="96"/>
    </location>
</feature>
<dbReference type="GO" id="GO:0032259">
    <property type="term" value="P:methylation"/>
    <property type="evidence" value="ECO:0007669"/>
    <property type="project" value="UniProtKB-KW"/>
</dbReference>
<evidence type="ECO:0000259" key="9">
    <source>
        <dbReference type="Pfam" id="PF06750"/>
    </source>
</evidence>
<dbReference type="Pfam" id="PF01478">
    <property type="entry name" value="Peptidase_A24"/>
    <property type="match status" value="1"/>
</dbReference>
<keyword evidence="10" id="KW-0378">Hydrolase</keyword>
<feature type="transmembrane region" description="Helical" evidence="7">
    <location>
        <begin position="135"/>
        <end position="168"/>
    </location>
</feature>
<evidence type="ECO:0000313" key="10">
    <source>
        <dbReference type="EMBL" id="VAX22702.1"/>
    </source>
</evidence>
<evidence type="ECO:0000256" key="1">
    <source>
        <dbReference type="ARBA" id="ARBA00004651"/>
    </source>
</evidence>
<dbReference type="AlphaFoldDB" id="A0A3B1C3N2"/>
<dbReference type="GO" id="GO:0008168">
    <property type="term" value="F:methyltransferase activity"/>
    <property type="evidence" value="ECO:0007669"/>
    <property type="project" value="UniProtKB-KW"/>
</dbReference>
<evidence type="ECO:0000256" key="4">
    <source>
        <dbReference type="ARBA" id="ARBA00022692"/>
    </source>
</evidence>
<dbReference type="GO" id="GO:0004190">
    <property type="term" value="F:aspartic-type endopeptidase activity"/>
    <property type="evidence" value="ECO:0007669"/>
    <property type="project" value="UniProtKB-EC"/>
</dbReference>
<feature type="transmembrane region" description="Helical" evidence="7">
    <location>
        <begin position="104"/>
        <end position="123"/>
    </location>
</feature>
<dbReference type="GO" id="GO:0005886">
    <property type="term" value="C:plasma membrane"/>
    <property type="evidence" value="ECO:0007669"/>
    <property type="project" value="UniProtKB-SubCell"/>
</dbReference>
<keyword evidence="5 7" id="KW-1133">Transmembrane helix</keyword>
<keyword evidence="3" id="KW-1003">Cell membrane</keyword>
<dbReference type="InterPro" id="IPR000045">
    <property type="entry name" value="Prepilin_IV_endopep_pep"/>
</dbReference>
<feature type="domain" description="Prepilin type IV endopeptidase peptidase" evidence="8">
    <location>
        <begin position="107"/>
        <end position="210"/>
    </location>
</feature>
<evidence type="ECO:0000259" key="8">
    <source>
        <dbReference type="Pfam" id="PF01478"/>
    </source>
</evidence>
<proteinExistence type="inferred from homology"/>
<dbReference type="GO" id="GO:0006465">
    <property type="term" value="P:signal peptide processing"/>
    <property type="evidence" value="ECO:0007669"/>
    <property type="project" value="TreeGrafter"/>
</dbReference>
<comment type="subcellular location">
    <subcellularLocation>
        <location evidence="1">Cell membrane</location>
        <topology evidence="1">Multi-pass membrane protein</topology>
    </subcellularLocation>
</comment>
<evidence type="ECO:0000256" key="2">
    <source>
        <dbReference type="ARBA" id="ARBA00005801"/>
    </source>
</evidence>
<evidence type="ECO:0000256" key="5">
    <source>
        <dbReference type="ARBA" id="ARBA00022989"/>
    </source>
</evidence>
<sequence>MIDINWLIAFYAALVGVCVGSFLNVVIYRMPMNMSVVSPGSHCPECGAPVRSYDNIPLISWLLLMGICRDCGAGISSRYFWVEFLTGALSFGVVAKYGVTIESLILLVFVWGLVAITFIDLDFQIIPDEISIGGFLLALVLSPFMPLEFAGAITGALVGGGIFYALAVLYPGGMGGGDIKLIAAIGAFLGWEMALLTIVLGSFAGAIVGIAAMALFGKTRKDKIPFGPFLALGALASVFWGDEMITAYLSAFA</sequence>
<feature type="transmembrane region" description="Helical" evidence="7">
    <location>
        <begin position="6"/>
        <end position="28"/>
    </location>
</feature>
<dbReference type="PANTHER" id="PTHR30487:SF0">
    <property type="entry name" value="PREPILIN LEADER PEPTIDASE_N-METHYLTRANSFERASE-RELATED"/>
    <property type="match status" value="1"/>
</dbReference>
<keyword evidence="10" id="KW-0808">Transferase</keyword>
<keyword evidence="4 7" id="KW-0812">Transmembrane</keyword>
<dbReference type="EC" id="3.4.23.43" evidence="10"/>
<comment type="similarity">
    <text evidence="2">Belongs to the peptidase A24 family.</text>
</comment>
<dbReference type="EMBL" id="UOGC01000141">
    <property type="protein sequence ID" value="VAX22702.1"/>
    <property type="molecule type" value="Genomic_DNA"/>
</dbReference>
<evidence type="ECO:0000256" key="3">
    <source>
        <dbReference type="ARBA" id="ARBA00022475"/>
    </source>
</evidence>
<organism evidence="10">
    <name type="scientific">hydrothermal vent metagenome</name>
    <dbReference type="NCBI Taxonomy" id="652676"/>
    <lineage>
        <taxon>unclassified sequences</taxon>
        <taxon>metagenomes</taxon>
        <taxon>ecological metagenomes</taxon>
    </lineage>
</organism>
<accession>A0A3B1C3N2</accession>
<feature type="transmembrane region" description="Helical" evidence="7">
    <location>
        <begin position="229"/>
        <end position="251"/>
    </location>
</feature>
<dbReference type="Pfam" id="PF06750">
    <property type="entry name" value="A24_N_bact"/>
    <property type="match status" value="1"/>
</dbReference>
<dbReference type="InterPro" id="IPR050882">
    <property type="entry name" value="Prepilin_peptidase/N-MTase"/>
</dbReference>
<protein>
    <submittedName>
        <fullName evidence="10">Leader peptidase (Prepilin peptidase) / N-methyltransferase</fullName>
        <ecNumber evidence="10">3.4.23.43</ecNumber>
    </submittedName>
</protein>
<keyword evidence="6 7" id="KW-0472">Membrane</keyword>
<dbReference type="Gene3D" id="1.20.120.1220">
    <property type="match status" value="1"/>
</dbReference>
<evidence type="ECO:0000256" key="6">
    <source>
        <dbReference type="ARBA" id="ARBA00023136"/>
    </source>
</evidence>
<gene>
    <name evidence="10" type="ORF">MNBD_NITROSPINAE01-307</name>
</gene>
<keyword evidence="10" id="KW-0489">Methyltransferase</keyword>